<organism evidence="2 3">
    <name type="scientific">Segatella copri</name>
    <dbReference type="NCBI Taxonomy" id="165179"/>
    <lineage>
        <taxon>Bacteria</taxon>
        <taxon>Pseudomonadati</taxon>
        <taxon>Bacteroidota</taxon>
        <taxon>Bacteroidia</taxon>
        <taxon>Bacteroidales</taxon>
        <taxon>Prevotellaceae</taxon>
        <taxon>Segatella</taxon>
    </lineage>
</organism>
<protein>
    <submittedName>
        <fullName evidence="2">DUF5686 family protein</fullName>
    </submittedName>
</protein>
<name>A0A3E5E6R2_9BACT</name>
<dbReference type="Proteomes" id="UP001204486">
    <property type="component" value="Unassembled WGS sequence"/>
</dbReference>
<evidence type="ECO:0000256" key="1">
    <source>
        <dbReference type="SAM" id="SignalP"/>
    </source>
</evidence>
<comment type="caution">
    <text evidence="2">The sequence shown here is derived from an EMBL/GenBank/DDBJ whole genome shotgun (WGS) entry which is preliminary data.</text>
</comment>
<keyword evidence="1" id="KW-0732">Signal</keyword>
<evidence type="ECO:0000313" key="2">
    <source>
        <dbReference type="EMBL" id="MCP9598528.1"/>
    </source>
</evidence>
<dbReference type="Pfam" id="PF18939">
    <property type="entry name" value="DUF5686"/>
    <property type="match status" value="2"/>
</dbReference>
<evidence type="ECO:0000313" key="3">
    <source>
        <dbReference type="Proteomes" id="UP001204486"/>
    </source>
</evidence>
<dbReference type="InterPro" id="IPR043741">
    <property type="entry name" value="DUF5686"/>
</dbReference>
<proteinExistence type="predicted"/>
<dbReference type="RefSeq" id="WP_117586662.1">
    <property type="nucleotide sequence ID" value="NZ_JANDWK010000002.1"/>
</dbReference>
<dbReference type="EMBL" id="JANDWN010000002">
    <property type="protein sequence ID" value="MCP9598528.1"/>
    <property type="molecule type" value="Genomic_DNA"/>
</dbReference>
<gene>
    <name evidence="2" type="ORF">NNC55_00925</name>
</gene>
<dbReference type="AlphaFoldDB" id="A0A3E5E6R2"/>
<reference evidence="2" key="1">
    <citation type="submission" date="2022-07" db="EMBL/GenBank/DDBJ databases">
        <title>Prevotella copri.</title>
        <authorList>
            <person name="Yang C."/>
        </authorList>
    </citation>
    <scope>NUCLEOTIDE SEQUENCE</scope>
    <source>
        <strain evidence="2">HF1476</strain>
    </source>
</reference>
<feature type="signal peptide" evidence="1">
    <location>
        <begin position="1"/>
        <end position="23"/>
    </location>
</feature>
<accession>A0A3E5E6R2</accession>
<feature type="chain" id="PRO_5043182904" evidence="1">
    <location>
        <begin position="24"/>
        <end position="708"/>
    </location>
</feature>
<sequence length="708" mass="81839">MKKYQTHIILTIIFCIMAFAAHARRMSPRDAFSDSVMCLVFKYSQSVDTTGRAEHKSYAYTKFQIKTNKRNATLMLVPTMYAVAHGGGRRFISEYYNQMTLDANGRPVAKRLLNISTIPHRSNTLSSVLKYMTPTVYGETLFETNILSPFHNKNRRYYKYAVTQLPFGKAQVYVYPRLKNTQVIEARAIVDSQSGKISMVDFEGEYDMTRFYISIIMGKDGFGSLSPARCSMRANFSFMGNKITGMYTTVYGLPKILSDSLNNVADTALMAKVRPIELNQDEADIYRKFYEKRKQITDSLNNNIPEKNFAKDILWDVIGDNVLNRISQGFGKQNQGYFRISPILNPLYMGYSERKGIVYKFDLKGGYRFTENLQLKLRFKGGYSMKQHRFYFNIPLTFNYNPKHNGYLKLEIGNGNRISNNRVARKMLGISKPEDNDFLYPLFSEYPGLSLPEISTDIEANNRKLTEFKDDYLRLTNHWSFNDYVGFEIGLVSHQRKAVVESFYKLFNYPSKYVSVAPAVALELLPWGKKGSIFKIDYEKGWKNLLGSNIDYERVEADAQTIFQASRRQSYSIRLGAGFYTRKGDHWDFVDYTNFHDNNIPGGWNDSWSGEFELLPSQWYNASDYYIRGNFTYEAPMIATAWLPLIGKYIEAERLYVSSLVVNHLHPYTEWGYGVTTRAITLGFFAAFKNTKFNGIGCRFGFELFRDW</sequence>